<evidence type="ECO:0000259" key="8">
    <source>
        <dbReference type="Pfam" id="PF22703"/>
    </source>
</evidence>
<dbReference type="SUPFAM" id="SSF52540">
    <property type="entry name" value="P-loop containing nucleoside triphosphate hydrolases"/>
    <property type="match status" value="1"/>
</dbReference>
<gene>
    <name evidence="9" type="ORF">GCM10009021_29540</name>
</gene>
<dbReference type="InterPro" id="IPR036390">
    <property type="entry name" value="WH_DNA-bd_sf"/>
</dbReference>
<feature type="domain" description="Orc1-like AAA ATPase" evidence="7">
    <location>
        <begin position="25"/>
        <end position="150"/>
    </location>
</feature>
<accession>A0A830GG84</accession>
<dbReference type="SUPFAM" id="SSF46785">
    <property type="entry name" value="Winged helix' DNA-binding domain"/>
    <property type="match status" value="1"/>
</dbReference>
<dbReference type="HAMAP" id="MF_01407">
    <property type="entry name" value="ORC1_type_DNA_replic_protein"/>
    <property type="match status" value="1"/>
</dbReference>
<evidence type="ECO:0000313" key="9">
    <source>
        <dbReference type="EMBL" id="GGN25582.1"/>
    </source>
</evidence>
<dbReference type="InterPro" id="IPR041664">
    <property type="entry name" value="AAA_16"/>
</dbReference>
<evidence type="ECO:0000256" key="2">
    <source>
        <dbReference type="ARBA" id="ARBA00022705"/>
    </source>
</evidence>
<evidence type="ECO:0000256" key="5">
    <source>
        <dbReference type="HAMAP-Rule" id="MF_01407"/>
    </source>
</evidence>
<keyword evidence="4 5" id="KW-0067">ATP-binding</keyword>
<dbReference type="OrthoDB" id="195574at2157"/>
<feature type="domain" description="Cdc6 C-terminal" evidence="6">
    <location>
        <begin position="408"/>
        <end position="492"/>
    </location>
</feature>
<organism evidence="9 10">
    <name type="scientific">Halarchaeum nitratireducens</name>
    <dbReference type="NCBI Taxonomy" id="489913"/>
    <lineage>
        <taxon>Archaea</taxon>
        <taxon>Methanobacteriati</taxon>
        <taxon>Methanobacteriota</taxon>
        <taxon>Stenosarchaea group</taxon>
        <taxon>Halobacteria</taxon>
        <taxon>Halobacteriales</taxon>
        <taxon>Halobacteriaceae</taxon>
    </lineage>
</organism>
<keyword evidence="3 5" id="KW-0547">Nucleotide-binding</keyword>
<dbReference type="InterPro" id="IPR027417">
    <property type="entry name" value="P-loop_NTPase"/>
</dbReference>
<dbReference type="GO" id="GO:0005524">
    <property type="term" value="F:ATP binding"/>
    <property type="evidence" value="ECO:0007669"/>
    <property type="project" value="UniProtKB-UniRule"/>
</dbReference>
<dbReference type="GO" id="GO:0006260">
    <property type="term" value="P:DNA replication"/>
    <property type="evidence" value="ECO:0007669"/>
    <property type="project" value="UniProtKB-UniRule"/>
</dbReference>
<dbReference type="FunFam" id="1.10.8.60:FF:000073">
    <property type="entry name" value="ORC1-type DNA replication protein"/>
    <property type="match status" value="1"/>
</dbReference>
<keyword evidence="2 5" id="KW-0235">DNA replication</keyword>
<proteinExistence type="inferred from homology"/>
<comment type="similarity">
    <text evidence="1 5">Belongs to the CDC6/cdc18 family.</text>
</comment>
<dbReference type="NCBIfam" id="TIGR02928">
    <property type="entry name" value="orc1/cdc6 family replication initiation protein"/>
    <property type="match status" value="1"/>
</dbReference>
<protein>
    <recommendedName>
        <fullName evidence="5">ORC1-type DNA replication protein</fullName>
    </recommendedName>
</protein>
<dbReference type="Gene3D" id="1.10.8.60">
    <property type="match status" value="1"/>
</dbReference>
<dbReference type="InterPro" id="IPR055237">
    <property type="entry name" value="Cdc6_lid"/>
</dbReference>
<dbReference type="Pfam" id="PF13191">
    <property type="entry name" value="AAA_16"/>
    <property type="match status" value="1"/>
</dbReference>
<feature type="domain" description="Cdc6 AAA+ ATPase-type lid" evidence="8">
    <location>
        <begin position="332"/>
        <end position="398"/>
    </location>
</feature>
<comment type="function">
    <text evidence="5">Involved in regulation of DNA replication.</text>
</comment>
<comment type="caution">
    <text evidence="9">The sequence shown here is derived from an EMBL/GenBank/DDBJ whole genome shotgun (WGS) entry which is preliminary data.</text>
</comment>
<evidence type="ECO:0000256" key="4">
    <source>
        <dbReference type="ARBA" id="ARBA00022840"/>
    </source>
</evidence>
<dbReference type="Gene3D" id="1.10.10.10">
    <property type="entry name" value="Winged helix-like DNA-binding domain superfamily/Winged helix DNA-binding domain"/>
    <property type="match status" value="1"/>
</dbReference>
<evidence type="ECO:0000256" key="1">
    <source>
        <dbReference type="ARBA" id="ARBA00006184"/>
    </source>
</evidence>
<dbReference type="Pfam" id="PF22703">
    <property type="entry name" value="Cdc6_lid"/>
    <property type="match status" value="1"/>
</dbReference>
<feature type="binding site" evidence="5">
    <location>
        <position position="325"/>
    </location>
    <ligand>
        <name>ATP</name>
        <dbReference type="ChEBI" id="CHEBI:30616"/>
    </ligand>
</feature>
<reference evidence="9 10" key="1">
    <citation type="journal article" date="2019" name="Int. J. Syst. Evol. Microbiol.">
        <title>The Global Catalogue of Microorganisms (GCM) 10K type strain sequencing project: providing services to taxonomists for standard genome sequencing and annotation.</title>
        <authorList>
            <consortium name="The Broad Institute Genomics Platform"/>
            <consortium name="The Broad Institute Genome Sequencing Center for Infectious Disease"/>
            <person name="Wu L."/>
            <person name="Ma J."/>
        </authorList>
    </citation>
    <scope>NUCLEOTIDE SEQUENCE [LARGE SCALE GENOMIC DNA]</scope>
    <source>
        <strain evidence="9 10">JCM 16331</strain>
    </source>
</reference>
<dbReference type="PANTHER" id="PTHR10763">
    <property type="entry name" value="CELL DIVISION CONTROL PROTEIN 6-RELATED"/>
    <property type="match status" value="1"/>
</dbReference>
<evidence type="ECO:0000259" key="7">
    <source>
        <dbReference type="Pfam" id="PF13191"/>
    </source>
</evidence>
<sequence length="550" mass="62238">MPFERKESPFDNDEALTEDYMPDTVLGRDEELDEISEVLQQLIDNEAPINTFIYGVSGTGKTVSVKYQLQELKQGAQNYDDISITFIYQNCESLSSSYQAAISLTNQLLKDDQYAHLHDQLEIDYETLPSSGLPKDTVYSIFFDALDHLTYEDTAYREQLSEALENIDQLENPPDLQIGADELIWLSKHPFDDVESVPSYLSFPPGFELLVDAETDLSNTDYSRSEVLSGIPEDPTTLLAELETEFDIRSPDEVTNYVTVVLDEVDRIGSRDELLYEIPRAQANNRVSNIRPSVIGISNDVAYKESIQSKTDSSLRLKEITFRRYDANQLGEILHQRAELAFKDDAYDDEIVPLAAAHARQQGGDARFAIDLLHKAGVKAKNDGDDVVQKDHIDEANEEKERDRIYEVTSDLDEQQKVTLSVIMLHDLRDETPISRESLYPKYKQLSGELLDKTTSKRRVADYLKEMYQLGLLNRKDNYGGPGKSGYVYELDTVDYEMILRVLGETDPSGMPEGSDLLSTELIDELESFADGKSAVREATQTQSSVDSWK</sequence>
<dbReference type="AlphaFoldDB" id="A0A830GG84"/>
<keyword evidence="10" id="KW-1185">Reference proteome</keyword>
<dbReference type="InterPro" id="IPR036388">
    <property type="entry name" value="WH-like_DNA-bd_sf"/>
</dbReference>
<evidence type="ECO:0000313" key="10">
    <source>
        <dbReference type="Proteomes" id="UP000608850"/>
    </source>
</evidence>
<evidence type="ECO:0000259" key="6">
    <source>
        <dbReference type="Pfam" id="PF09079"/>
    </source>
</evidence>
<feature type="binding site" evidence="5">
    <location>
        <begin position="59"/>
        <end position="63"/>
    </location>
    <ligand>
        <name>ATP</name>
        <dbReference type="ChEBI" id="CHEBI:30616"/>
    </ligand>
</feature>
<dbReference type="InterPro" id="IPR014277">
    <property type="entry name" value="Orc1/Cdc6_arc"/>
</dbReference>
<dbReference type="EMBL" id="BMOQ01000009">
    <property type="protein sequence ID" value="GGN25582.1"/>
    <property type="molecule type" value="Genomic_DNA"/>
</dbReference>
<dbReference type="Pfam" id="PF09079">
    <property type="entry name" value="WHD_Cdc6"/>
    <property type="match status" value="1"/>
</dbReference>
<name>A0A830GG84_9EURY</name>
<dbReference type="PANTHER" id="PTHR10763:SF22">
    <property type="entry name" value="ORC1-TYPE DNA REPLICATION PROTEIN"/>
    <property type="match status" value="1"/>
</dbReference>
<feature type="binding site" evidence="5">
    <location>
        <position position="337"/>
    </location>
    <ligand>
        <name>ATP</name>
        <dbReference type="ChEBI" id="CHEBI:30616"/>
    </ligand>
</feature>
<dbReference type="InterPro" id="IPR050311">
    <property type="entry name" value="ORC1/CDC6"/>
</dbReference>
<dbReference type="Proteomes" id="UP000608850">
    <property type="component" value="Unassembled WGS sequence"/>
</dbReference>
<evidence type="ECO:0000256" key="3">
    <source>
        <dbReference type="ARBA" id="ARBA00022741"/>
    </source>
</evidence>
<dbReference type="Gene3D" id="3.40.50.300">
    <property type="entry name" value="P-loop containing nucleotide triphosphate hydrolases"/>
    <property type="match status" value="1"/>
</dbReference>
<dbReference type="InterPro" id="IPR015163">
    <property type="entry name" value="Cdc6_C"/>
</dbReference>
<dbReference type="RefSeq" id="WP_188879959.1">
    <property type="nucleotide sequence ID" value="NZ_BMOQ01000009.1"/>
</dbReference>